<accession>A0ABT4S5T0</accession>
<sequence>MGMGLRELALTLTLQGVGAASLGELRDAYIVDHPELLGRKRNSRPLMQKIQAALLEDGILIWPSQLGSLEAKRMVYLVRTGSALGEALVILDKMEPNQILAEVILSKLRFAYDAEEAVTS</sequence>
<evidence type="ECO:0000313" key="1">
    <source>
        <dbReference type="EMBL" id="MDA0632280.1"/>
    </source>
</evidence>
<dbReference type="Proteomes" id="UP001144036">
    <property type="component" value="Unassembled WGS sequence"/>
</dbReference>
<reference evidence="1" key="1">
    <citation type="submission" date="2022-11" db="EMBL/GenBank/DDBJ databases">
        <title>Nonomuraea corallina sp. nov., a new species of the genus Nonomuraea isolated from sea side sediment in Thai sea.</title>
        <authorList>
            <person name="Ngamcharungchit C."/>
            <person name="Matsumoto A."/>
            <person name="Suriyachadkun C."/>
            <person name="Panbangred W."/>
            <person name="Inahashi Y."/>
            <person name="Intra B."/>
        </authorList>
    </citation>
    <scope>NUCLEOTIDE SEQUENCE</scope>
    <source>
        <strain evidence="1">MCN248</strain>
    </source>
</reference>
<proteinExistence type="predicted"/>
<dbReference type="EMBL" id="JAPNNL010000005">
    <property type="protein sequence ID" value="MDA0632280.1"/>
    <property type="molecule type" value="Genomic_DNA"/>
</dbReference>
<evidence type="ECO:0000313" key="2">
    <source>
        <dbReference type="Proteomes" id="UP001144036"/>
    </source>
</evidence>
<name>A0ABT4S5T0_9ACTN</name>
<organism evidence="1 2">
    <name type="scientific">Nonomuraea corallina</name>
    <dbReference type="NCBI Taxonomy" id="2989783"/>
    <lineage>
        <taxon>Bacteria</taxon>
        <taxon>Bacillati</taxon>
        <taxon>Actinomycetota</taxon>
        <taxon>Actinomycetes</taxon>
        <taxon>Streptosporangiales</taxon>
        <taxon>Streptosporangiaceae</taxon>
        <taxon>Nonomuraea</taxon>
    </lineage>
</organism>
<gene>
    <name evidence="1" type="ORF">OUY22_02535</name>
</gene>
<keyword evidence="2" id="KW-1185">Reference proteome</keyword>
<comment type="caution">
    <text evidence="1">The sequence shown here is derived from an EMBL/GenBank/DDBJ whole genome shotgun (WGS) entry which is preliminary data.</text>
</comment>
<dbReference type="RefSeq" id="WP_270153051.1">
    <property type="nucleotide sequence ID" value="NZ_JAPNNL010000005.1"/>
</dbReference>
<protein>
    <submittedName>
        <fullName evidence="1">Uncharacterized protein</fullName>
    </submittedName>
</protein>